<dbReference type="AlphaFoldDB" id="A0A7N2MM64"/>
<dbReference type="Pfam" id="PF20160">
    <property type="entry name" value="C-JID"/>
    <property type="match status" value="1"/>
</dbReference>
<dbReference type="PANTHER" id="PTHR11017">
    <property type="entry name" value="LEUCINE-RICH REPEAT-CONTAINING PROTEIN"/>
    <property type="match status" value="1"/>
</dbReference>
<evidence type="ECO:0000256" key="2">
    <source>
        <dbReference type="ARBA" id="ARBA00022737"/>
    </source>
</evidence>
<dbReference type="EMBL" id="LRBV02000009">
    <property type="status" value="NOT_ANNOTATED_CDS"/>
    <property type="molecule type" value="Genomic_DNA"/>
</dbReference>
<keyword evidence="2" id="KW-0677">Repeat</keyword>
<dbReference type="Gene3D" id="3.80.10.10">
    <property type="entry name" value="Ribonuclease Inhibitor"/>
    <property type="match status" value="1"/>
</dbReference>
<dbReference type="InterPro" id="IPR000157">
    <property type="entry name" value="TIR_dom"/>
</dbReference>
<evidence type="ECO:0000313" key="6">
    <source>
        <dbReference type="Proteomes" id="UP000594261"/>
    </source>
</evidence>
<dbReference type="GO" id="GO:0007165">
    <property type="term" value="P:signal transduction"/>
    <property type="evidence" value="ECO:0007669"/>
    <property type="project" value="InterPro"/>
</dbReference>
<reference evidence="5" key="2">
    <citation type="submission" date="2021-01" db="UniProtKB">
        <authorList>
            <consortium name="EnsemblPlants"/>
        </authorList>
    </citation>
    <scope>IDENTIFICATION</scope>
</reference>
<keyword evidence="6" id="KW-1185">Reference proteome</keyword>
<sequence>MEKMGLIVLLVFYYVDPNDLCHQRGTFANAFAKHEEHLQDNIGNVQMWKVALTRIGDLAGWDLKEKNFWMHDLRQKIGQEIVLRESPKEPGRHSRLWLYEDVHHVLKNNNTLDELKLIDLSESQNLIETLDLSGAPNLKHLILRGCTRLSYIHASLGNLKQLIRLDLNGGKCLKSLPNKIGLDALEFFNLGGCSRLKKFPEIVGNMSRLSKLYLNETSIKDLPISVEHLTSLRNCNPKLWTYGFEMPGGEIPKWFSHQNVGPSLKLQVPLDLFCDKLIGIIVCVAYVFRQHLPLHKLEIQYMGFFKFTHRLWCFVIANEYQYTTWGILLIEEFGNIESNHLWLEYYPFQYFGEDWIEELNQVDVNGFSHILVGFESTSPGMEFTKCGAHLVYEQDIDDLKQMARGNSCNITPYEDDLDNLANVTKVKRSRDEFDWDGAGPSGQVAG</sequence>
<name>A0A7N2MM64_QUELO</name>
<dbReference type="InParanoid" id="A0A7N2MM64"/>
<dbReference type="EnsemblPlants" id="QL09p051965:mrna">
    <property type="protein sequence ID" value="QL09p051965:mrna"/>
    <property type="gene ID" value="QL09p051965"/>
</dbReference>
<proteinExistence type="predicted"/>
<feature type="domain" description="TIR" evidence="3">
    <location>
        <begin position="2"/>
        <end position="77"/>
    </location>
</feature>
<dbReference type="Proteomes" id="UP000594261">
    <property type="component" value="Chromosome 9"/>
</dbReference>
<feature type="domain" description="C-JID" evidence="4">
    <location>
        <begin position="246"/>
        <end position="396"/>
    </location>
</feature>
<evidence type="ECO:0000259" key="3">
    <source>
        <dbReference type="Pfam" id="PF01582"/>
    </source>
</evidence>
<dbReference type="InterPro" id="IPR035897">
    <property type="entry name" value="Toll_tir_struct_dom_sf"/>
</dbReference>
<dbReference type="InterPro" id="IPR044974">
    <property type="entry name" value="Disease_R_plants"/>
</dbReference>
<evidence type="ECO:0000256" key="1">
    <source>
        <dbReference type="ARBA" id="ARBA00022614"/>
    </source>
</evidence>
<evidence type="ECO:0000259" key="4">
    <source>
        <dbReference type="Pfam" id="PF20160"/>
    </source>
</evidence>
<dbReference type="InterPro" id="IPR045344">
    <property type="entry name" value="C-JID"/>
</dbReference>
<keyword evidence="1" id="KW-0433">Leucine-rich repeat</keyword>
<reference evidence="5 6" key="1">
    <citation type="journal article" date="2016" name="G3 (Bethesda)">
        <title>First Draft Assembly and Annotation of the Genome of a California Endemic Oak Quercus lobata Nee (Fagaceae).</title>
        <authorList>
            <person name="Sork V.L."/>
            <person name="Fitz-Gibbon S.T."/>
            <person name="Puiu D."/>
            <person name="Crepeau M."/>
            <person name="Gugger P.F."/>
            <person name="Sherman R."/>
            <person name="Stevens K."/>
            <person name="Langley C.H."/>
            <person name="Pellegrini M."/>
            <person name="Salzberg S.L."/>
        </authorList>
    </citation>
    <scope>NUCLEOTIDE SEQUENCE [LARGE SCALE GENOMIC DNA]</scope>
    <source>
        <strain evidence="5 6">cv. SW786</strain>
    </source>
</reference>
<accession>A0A7N2MM64</accession>
<protein>
    <submittedName>
        <fullName evidence="5">Uncharacterized protein</fullName>
    </submittedName>
</protein>
<dbReference type="PANTHER" id="PTHR11017:SF527">
    <property type="entry name" value="TMV RESISTANCE PROTEIN N-LIKE"/>
    <property type="match status" value="1"/>
</dbReference>
<dbReference type="OMA" id="FITLEMR"/>
<dbReference type="Gramene" id="QL09p051965:mrna">
    <property type="protein sequence ID" value="QL09p051965:mrna"/>
    <property type="gene ID" value="QL09p051965"/>
</dbReference>
<organism evidence="5 6">
    <name type="scientific">Quercus lobata</name>
    <name type="common">Valley oak</name>
    <dbReference type="NCBI Taxonomy" id="97700"/>
    <lineage>
        <taxon>Eukaryota</taxon>
        <taxon>Viridiplantae</taxon>
        <taxon>Streptophyta</taxon>
        <taxon>Embryophyta</taxon>
        <taxon>Tracheophyta</taxon>
        <taxon>Spermatophyta</taxon>
        <taxon>Magnoliopsida</taxon>
        <taxon>eudicotyledons</taxon>
        <taxon>Gunneridae</taxon>
        <taxon>Pentapetalae</taxon>
        <taxon>rosids</taxon>
        <taxon>fabids</taxon>
        <taxon>Fagales</taxon>
        <taxon>Fagaceae</taxon>
        <taxon>Quercus</taxon>
    </lineage>
</organism>
<dbReference type="GO" id="GO:0006952">
    <property type="term" value="P:defense response"/>
    <property type="evidence" value="ECO:0007669"/>
    <property type="project" value="InterPro"/>
</dbReference>
<dbReference type="SUPFAM" id="SSF52058">
    <property type="entry name" value="L domain-like"/>
    <property type="match status" value="1"/>
</dbReference>
<evidence type="ECO:0000313" key="5">
    <source>
        <dbReference type="EnsemblPlants" id="QL09p051965:mrna"/>
    </source>
</evidence>
<dbReference type="Gene3D" id="3.40.50.10140">
    <property type="entry name" value="Toll/interleukin-1 receptor homology (TIR) domain"/>
    <property type="match status" value="1"/>
</dbReference>
<dbReference type="InterPro" id="IPR032675">
    <property type="entry name" value="LRR_dom_sf"/>
</dbReference>
<dbReference type="Pfam" id="PF01582">
    <property type="entry name" value="TIR"/>
    <property type="match status" value="1"/>
</dbReference>